<comment type="caution">
    <text evidence="1">The sequence shown here is derived from an EMBL/GenBank/DDBJ whole genome shotgun (WGS) entry which is preliminary data.</text>
</comment>
<protein>
    <submittedName>
        <fullName evidence="1">Uncharacterized protein</fullName>
    </submittedName>
</protein>
<sequence length="55" mass="6429">MKRMSWPFSKHFVVSFALTLKFRDNQSLQATVAPFKKIEKIKLNTIRIVVAVAHR</sequence>
<accession>A0A164ZSB2</accession>
<dbReference type="AlphaFoldDB" id="A0A164ZSB2"/>
<organism evidence="1 2">
    <name type="scientific">Daphnia magna</name>
    <dbReference type="NCBI Taxonomy" id="35525"/>
    <lineage>
        <taxon>Eukaryota</taxon>
        <taxon>Metazoa</taxon>
        <taxon>Ecdysozoa</taxon>
        <taxon>Arthropoda</taxon>
        <taxon>Crustacea</taxon>
        <taxon>Branchiopoda</taxon>
        <taxon>Diplostraca</taxon>
        <taxon>Cladocera</taxon>
        <taxon>Anomopoda</taxon>
        <taxon>Daphniidae</taxon>
        <taxon>Daphnia</taxon>
    </lineage>
</organism>
<gene>
    <name evidence="1" type="ORF">APZ42_017313</name>
</gene>
<evidence type="ECO:0000313" key="1">
    <source>
        <dbReference type="EMBL" id="KZS16691.1"/>
    </source>
</evidence>
<proteinExistence type="predicted"/>
<evidence type="ECO:0000313" key="2">
    <source>
        <dbReference type="Proteomes" id="UP000076858"/>
    </source>
</evidence>
<dbReference type="Proteomes" id="UP000076858">
    <property type="component" value="Unassembled WGS sequence"/>
</dbReference>
<dbReference type="EMBL" id="LRGB01000687">
    <property type="protein sequence ID" value="KZS16691.1"/>
    <property type="molecule type" value="Genomic_DNA"/>
</dbReference>
<reference evidence="1 2" key="1">
    <citation type="submission" date="2016-03" db="EMBL/GenBank/DDBJ databases">
        <title>EvidentialGene: Evidence-directed Construction of Genes on Genomes.</title>
        <authorList>
            <person name="Gilbert D.G."/>
            <person name="Choi J.-H."/>
            <person name="Mockaitis K."/>
            <person name="Colbourne J."/>
            <person name="Pfrender M."/>
        </authorList>
    </citation>
    <scope>NUCLEOTIDE SEQUENCE [LARGE SCALE GENOMIC DNA]</scope>
    <source>
        <strain evidence="1 2">Xinb3</strain>
        <tissue evidence="1">Complete organism</tissue>
    </source>
</reference>
<name>A0A164ZSB2_9CRUS</name>
<keyword evidence="2" id="KW-1185">Reference proteome</keyword>